<dbReference type="AlphaFoldDB" id="A0A1G4HZB3"/>
<name>A0A1G4HZB3_TRYEQ</name>
<feature type="compositionally biased region" description="Basic and acidic residues" evidence="1">
    <location>
        <begin position="312"/>
        <end position="328"/>
    </location>
</feature>
<evidence type="ECO:0000313" key="3">
    <source>
        <dbReference type="Proteomes" id="UP000195570"/>
    </source>
</evidence>
<dbReference type="Proteomes" id="UP000195570">
    <property type="component" value="Unassembled WGS sequence"/>
</dbReference>
<evidence type="ECO:0000256" key="1">
    <source>
        <dbReference type="SAM" id="MobiDB-lite"/>
    </source>
</evidence>
<feature type="compositionally biased region" description="Polar residues" evidence="1">
    <location>
        <begin position="136"/>
        <end position="146"/>
    </location>
</feature>
<proteinExistence type="predicted"/>
<feature type="region of interest" description="Disordered" evidence="1">
    <location>
        <begin position="39"/>
        <end position="102"/>
    </location>
</feature>
<accession>A0A1G4HZB3</accession>
<feature type="compositionally biased region" description="Low complexity" evidence="1">
    <location>
        <begin position="56"/>
        <end position="74"/>
    </location>
</feature>
<dbReference type="RefSeq" id="XP_067076405.1">
    <property type="nucleotide sequence ID" value="XM_067220304.1"/>
</dbReference>
<comment type="caution">
    <text evidence="2">The sequence shown here is derived from an EMBL/GenBank/DDBJ whole genome shotgun (WGS) entry which is preliminary data.</text>
</comment>
<dbReference type="GeneID" id="92380467"/>
<sequence>MEGSFKDFELPPQHRCRTAWTSNAERARGEVEATFVSTVNKSRTNSKGVAPRCSDVRTSVSRSHSSGLSSNSRVYAPHTKHSGARGAFSLPGDVTQPPPVEARRRTQTKLGNGIRLRVAGRKPTERDMNSRDERNMVTTPRLNTDAGSVSGSDGTSSSPSLERISDYGCNGSGPVCSSPRSGVVQCVEEEAFADEDRASTPEPSRYKRLTIEERLRIIEEKRDKRLERARQKFVALRATVVAPRPHTLTRVRMGNFKAVGFYESRRTYEGNSPHLVLEDKPVARSCSVPLQRKSTGVSSGNFGGAPTSPRAPDSHEVRRHEFLSGERCDDGDDNESSGSALSIDKDD</sequence>
<reference evidence="2" key="1">
    <citation type="submission" date="2016-09" db="EMBL/GenBank/DDBJ databases">
        <authorList>
            <person name="Hebert L."/>
            <person name="Moumen B."/>
        </authorList>
    </citation>
    <scope>NUCLEOTIDE SEQUENCE [LARGE SCALE GENOMIC DNA]</scope>
    <source>
        <strain evidence="2">OVI</strain>
    </source>
</reference>
<dbReference type="VEuPathDB" id="TriTrypDB:TEOVI_000653300"/>
<organism evidence="2 3">
    <name type="scientific">Trypanosoma equiperdum</name>
    <dbReference type="NCBI Taxonomy" id="5694"/>
    <lineage>
        <taxon>Eukaryota</taxon>
        <taxon>Discoba</taxon>
        <taxon>Euglenozoa</taxon>
        <taxon>Kinetoplastea</taxon>
        <taxon>Metakinetoplastina</taxon>
        <taxon>Trypanosomatida</taxon>
        <taxon>Trypanosomatidae</taxon>
        <taxon>Trypanosoma</taxon>
    </lineage>
</organism>
<feature type="region of interest" description="Disordered" evidence="1">
    <location>
        <begin position="289"/>
        <end position="347"/>
    </location>
</feature>
<feature type="compositionally biased region" description="Basic and acidic residues" evidence="1">
    <location>
        <begin position="122"/>
        <end position="135"/>
    </location>
</feature>
<keyword evidence="3" id="KW-1185">Reference proteome</keyword>
<protein>
    <submittedName>
        <fullName evidence="2">Uncharacterized protein</fullName>
    </submittedName>
</protein>
<feature type="region of interest" description="Disordered" evidence="1">
    <location>
        <begin position="119"/>
        <end position="164"/>
    </location>
</feature>
<gene>
    <name evidence="2" type="ORF">TEOVI_000653300</name>
</gene>
<feature type="compositionally biased region" description="Low complexity" evidence="1">
    <location>
        <begin position="147"/>
        <end position="160"/>
    </location>
</feature>
<evidence type="ECO:0000313" key="2">
    <source>
        <dbReference type="EMBL" id="SCU64693.1"/>
    </source>
</evidence>
<dbReference type="EMBL" id="CZPT02000123">
    <property type="protein sequence ID" value="SCU64693.1"/>
    <property type="molecule type" value="Genomic_DNA"/>
</dbReference>